<evidence type="ECO:0000256" key="1">
    <source>
        <dbReference type="SAM" id="MobiDB-lite"/>
    </source>
</evidence>
<accession>A0A7S0JJF2</accession>
<sequence>MDTSFSPLSPASLRIMRSRSWFSKDEEAAAAAEHKSADAPAGLKAGALLRHASQRVMRSASKFRRASGEGADAAEPEAAAACRVRGKKRALARPLQRFGHWLHNDHPDYTPWRLQTEGCELDVFDVEDKPRKKRDWLLRRQAQRLAHFVESDHPDYGRLSAEAVKKRKSQLEEHTHSNRESSLNDLLPKAEGEDGDETGSMGSDAHSPTTPRMRRQIAQRINAISEAKRAQELSRPKEPTLSLKCICARCSSWVRLVWECFFPTEEEERKLIRLKDTPHQASAKSIRRASFHKGEIVLAGVPRRTQSL</sequence>
<evidence type="ECO:0000313" key="2">
    <source>
        <dbReference type="EMBL" id="CAD8552560.1"/>
    </source>
</evidence>
<feature type="region of interest" description="Disordered" evidence="1">
    <location>
        <begin position="163"/>
        <end position="212"/>
    </location>
</feature>
<protein>
    <submittedName>
        <fullName evidence="2">Uncharacterized protein</fullName>
    </submittedName>
</protein>
<dbReference type="AlphaFoldDB" id="A0A7S0JJF2"/>
<feature type="compositionally biased region" description="Basic and acidic residues" evidence="1">
    <location>
        <begin position="169"/>
        <end position="179"/>
    </location>
</feature>
<name>A0A7S0JJF2_9EUKA</name>
<gene>
    <name evidence="2" type="ORF">CLEP1334_LOCUS27851</name>
</gene>
<organism evidence="2">
    <name type="scientific">Calcidiscus leptoporus</name>
    <dbReference type="NCBI Taxonomy" id="127549"/>
    <lineage>
        <taxon>Eukaryota</taxon>
        <taxon>Haptista</taxon>
        <taxon>Haptophyta</taxon>
        <taxon>Prymnesiophyceae</taxon>
        <taxon>Coccolithales</taxon>
        <taxon>Calcidiscaceae</taxon>
        <taxon>Calcidiscus</taxon>
    </lineage>
</organism>
<reference evidence="2" key="1">
    <citation type="submission" date="2021-01" db="EMBL/GenBank/DDBJ databases">
        <authorList>
            <person name="Corre E."/>
            <person name="Pelletier E."/>
            <person name="Niang G."/>
            <person name="Scheremetjew M."/>
            <person name="Finn R."/>
            <person name="Kale V."/>
            <person name="Holt S."/>
            <person name="Cochrane G."/>
            <person name="Meng A."/>
            <person name="Brown T."/>
            <person name="Cohen L."/>
        </authorList>
    </citation>
    <scope>NUCLEOTIDE SEQUENCE</scope>
    <source>
        <strain evidence="2">RCC1130</strain>
    </source>
</reference>
<proteinExistence type="predicted"/>
<dbReference type="EMBL" id="HBER01055787">
    <property type="protein sequence ID" value="CAD8552560.1"/>
    <property type="molecule type" value="Transcribed_RNA"/>
</dbReference>